<keyword evidence="1" id="KW-1133">Transmembrane helix</keyword>
<dbReference type="AlphaFoldDB" id="A0A3A4PD33"/>
<feature type="transmembrane region" description="Helical" evidence="1">
    <location>
        <begin position="209"/>
        <end position="231"/>
    </location>
</feature>
<dbReference type="EMBL" id="QZKU01000017">
    <property type="protein sequence ID" value="RJP25891.1"/>
    <property type="molecule type" value="Genomic_DNA"/>
</dbReference>
<keyword evidence="1" id="KW-0472">Membrane</keyword>
<name>A0A3A4PD33_ABYX5</name>
<feature type="transmembrane region" description="Helical" evidence="1">
    <location>
        <begin position="161"/>
        <end position="189"/>
    </location>
</feature>
<evidence type="ECO:0000313" key="3">
    <source>
        <dbReference type="Proteomes" id="UP000265882"/>
    </source>
</evidence>
<feature type="transmembrane region" description="Helical" evidence="1">
    <location>
        <begin position="372"/>
        <end position="391"/>
    </location>
</feature>
<feature type="transmembrane region" description="Helical" evidence="1">
    <location>
        <begin position="327"/>
        <end position="352"/>
    </location>
</feature>
<organism evidence="2 3">
    <name type="scientific">Abyssobacteria bacterium (strain SURF_5)</name>
    <dbReference type="NCBI Taxonomy" id="2093360"/>
    <lineage>
        <taxon>Bacteria</taxon>
        <taxon>Pseudomonadati</taxon>
        <taxon>Candidatus Hydrogenedentota</taxon>
        <taxon>Candidatus Abyssobacteria</taxon>
    </lineage>
</organism>
<sequence length="528" mass="59339">MNRRLLPAFVFFSFLLACVILYEYGESFTFYFVGDDFAFIEYVRAEKASILWKPSCFYHYYPLGLFFITLPAYFDVFEPAYFTAVSFFFFVCSSILVMILFRKIAGGLAGGFLAALIYATAVPHSEVIYWKTCTSTIAMTFFSLASLFLYSLYLERKRAAFLVFCLAAYIASVLCMEQGIVTSGVLFLYDFLFHSFPQFKSSAADRRRQVVKGFLGRTMLLILLPALLMMLKSIVGAQLSPFSFAQLFPRIPHLTFETIIRLFDFNRIASGMHLSTTQASLLVLALGLVFLIYIFYRRTAAGFLFLFSSLGSVLAISLAAGGPNERYFCLPLAFFSCFLSLLLRDAAAAAAYPFENAFANLNRRLFLGNMRHILYVGISLLVAAAGITGNLERRAYWAVASTIERNIVSTVEGVYLAGSIQPRKGKKLYLVNMPSYMVNEKKAVFYICSNSVIPDLRHKLPHAADDMELVATGNLFEMDINGEKLIYRALGLDNAMDNARIQQLMDDGHLFLQFSPVVMTAVPLKAKM</sequence>
<feature type="transmembrane region" description="Helical" evidence="1">
    <location>
        <begin position="302"/>
        <end position="320"/>
    </location>
</feature>
<feature type="transmembrane region" description="Helical" evidence="1">
    <location>
        <begin position="5"/>
        <end position="22"/>
    </location>
</feature>
<comment type="caution">
    <text evidence="2">The sequence shown here is derived from an EMBL/GenBank/DDBJ whole genome shotgun (WGS) entry which is preliminary data.</text>
</comment>
<evidence type="ECO:0000313" key="2">
    <source>
        <dbReference type="EMBL" id="RJP25891.1"/>
    </source>
</evidence>
<dbReference type="Proteomes" id="UP000265882">
    <property type="component" value="Unassembled WGS sequence"/>
</dbReference>
<keyword evidence="1" id="KW-0812">Transmembrane</keyword>
<proteinExistence type="predicted"/>
<protein>
    <recommendedName>
        <fullName evidence="4">Glycosyltransferase RgtA/B/C/D-like domain-containing protein</fullName>
    </recommendedName>
</protein>
<reference evidence="2 3" key="1">
    <citation type="journal article" date="2017" name="ISME J.">
        <title>Energy and carbon metabolisms in a deep terrestrial subsurface fluid microbial community.</title>
        <authorList>
            <person name="Momper L."/>
            <person name="Jungbluth S.P."/>
            <person name="Lee M.D."/>
            <person name="Amend J.P."/>
        </authorList>
    </citation>
    <scope>NUCLEOTIDE SEQUENCE [LARGE SCALE GENOMIC DNA]</scope>
    <source>
        <strain evidence="2">SURF_5</strain>
    </source>
</reference>
<dbReference type="PROSITE" id="PS51257">
    <property type="entry name" value="PROKAR_LIPOPROTEIN"/>
    <property type="match status" value="1"/>
</dbReference>
<gene>
    <name evidence="2" type="ORF">C4520_01690</name>
</gene>
<feature type="transmembrane region" description="Helical" evidence="1">
    <location>
        <begin position="108"/>
        <end position="130"/>
    </location>
</feature>
<feature type="transmembrane region" description="Helical" evidence="1">
    <location>
        <begin position="80"/>
        <end position="101"/>
    </location>
</feature>
<feature type="transmembrane region" description="Helical" evidence="1">
    <location>
        <begin position="279"/>
        <end position="296"/>
    </location>
</feature>
<accession>A0A3A4PD33</accession>
<feature type="transmembrane region" description="Helical" evidence="1">
    <location>
        <begin position="136"/>
        <end position="154"/>
    </location>
</feature>
<evidence type="ECO:0008006" key="4">
    <source>
        <dbReference type="Google" id="ProtNLM"/>
    </source>
</evidence>
<evidence type="ECO:0000256" key="1">
    <source>
        <dbReference type="SAM" id="Phobius"/>
    </source>
</evidence>